<keyword evidence="3" id="KW-1185">Reference proteome</keyword>
<evidence type="ECO:0000313" key="2">
    <source>
        <dbReference type="EMBL" id="TCD64358.1"/>
    </source>
</evidence>
<evidence type="ECO:0008006" key="4">
    <source>
        <dbReference type="Google" id="ProtNLM"/>
    </source>
</evidence>
<organism evidence="2 3">
    <name type="scientific">Steccherinum ochraceum</name>
    <dbReference type="NCBI Taxonomy" id="92696"/>
    <lineage>
        <taxon>Eukaryota</taxon>
        <taxon>Fungi</taxon>
        <taxon>Dikarya</taxon>
        <taxon>Basidiomycota</taxon>
        <taxon>Agaricomycotina</taxon>
        <taxon>Agaricomycetes</taxon>
        <taxon>Polyporales</taxon>
        <taxon>Steccherinaceae</taxon>
        <taxon>Steccherinum</taxon>
    </lineage>
</organism>
<gene>
    <name evidence="2" type="ORF">EIP91_004227</name>
</gene>
<dbReference type="Gene3D" id="3.80.10.10">
    <property type="entry name" value="Ribonuclease Inhibitor"/>
    <property type="match status" value="1"/>
</dbReference>
<dbReference type="AlphaFoldDB" id="A0A4R0RKN2"/>
<protein>
    <recommendedName>
        <fullName evidence="4">F-box domain-containing protein</fullName>
    </recommendedName>
</protein>
<name>A0A4R0RKN2_9APHY</name>
<sequence>MPICGLSSSYFTRLIGRPRFKTAQAATTAISSLSTATTTPAEILILILEELAPRHSYYPAFSFRIHYPVFAYFEDLLFEKAPNFHDLLSTTLVCQTWYRASTAVLYSHPLLLSHEHLVKFARTLGDRYHLGPLVTHVNVFIQQNEVSSRRFLANGQDARRAQKVLASALARCENLSSLVITSRHKSQSTFLPMTTDFCQSAFIGSRLRHLTIYGSPIVGEDPAFLLVLSPHIRIPTLETLCLREVTFQSGFVFPNLPSLRTLQLAQITYLGGASPTNAAQQPVISASHAETNPSRSMLFLSAETLPALRVLHLYDNDRLLLTLSDALIGSIEEIHAISFYPRWTHLWSSTPLPCSLRRLVVSFIPGALQSLSTYFPPALEDITLHLSARSLAKHKEGRKRPASGSPPQAHYTFTPGWGIS</sequence>
<comment type="caution">
    <text evidence="2">The sequence shown here is derived from an EMBL/GenBank/DDBJ whole genome shotgun (WGS) entry which is preliminary data.</text>
</comment>
<feature type="region of interest" description="Disordered" evidence="1">
    <location>
        <begin position="395"/>
        <end position="420"/>
    </location>
</feature>
<dbReference type="Proteomes" id="UP000292702">
    <property type="component" value="Unassembled WGS sequence"/>
</dbReference>
<proteinExistence type="predicted"/>
<dbReference type="EMBL" id="RWJN01000241">
    <property type="protein sequence ID" value="TCD64358.1"/>
    <property type="molecule type" value="Genomic_DNA"/>
</dbReference>
<evidence type="ECO:0000256" key="1">
    <source>
        <dbReference type="SAM" id="MobiDB-lite"/>
    </source>
</evidence>
<dbReference type="SUPFAM" id="SSF52047">
    <property type="entry name" value="RNI-like"/>
    <property type="match status" value="1"/>
</dbReference>
<evidence type="ECO:0000313" key="3">
    <source>
        <dbReference type="Proteomes" id="UP000292702"/>
    </source>
</evidence>
<reference evidence="2 3" key="1">
    <citation type="submission" date="2018-11" db="EMBL/GenBank/DDBJ databases">
        <title>Genome assembly of Steccherinum ochraceum LE-BIN_3174, the white-rot fungus of the Steccherinaceae family (The Residual Polyporoid clade, Polyporales, Basidiomycota).</title>
        <authorList>
            <person name="Fedorova T.V."/>
            <person name="Glazunova O.A."/>
            <person name="Landesman E.O."/>
            <person name="Moiseenko K.V."/>
            <person name="Psurtseva N.V."/>
            <person name="Savinova O.S."/>
            <person name="Shakhova N.V."/>
            <person name="Tyazhelova T.V."/>
            <person name="Vasina D.V."/>
        </authorList>
    </citation>
    <scope>NUCLEOTIDE SEQUENCE [LARGE SCALE GENOMIC DNA]</scope>
    <source>
        <strain evidence="2 3">LE-BIN_3174</strain>
    </source>
</reference>
<accession>A0A4R0RKN2</accession>
<dbReference type="InterPro" id="IPR032675">
    <property type="entry name" value="LRR_dom_sf"/>
</dbReference>